<dbReference type="InterPro" id="IPR014142">
    <property type="entry name" value="TrbG_Ti"/>
</dbReference>
<gene>
    <name evidence="3" type="ORF">EM6_3309</name>
</gene>
<organism evidence="3 4">
    <name type="scientific">Asticcacaulis excentricus</name>
    <dbReference type="NCBI Taxonomy" id="78587"/>
    <lineage>
        <taxon>Bacteria</taxon>
        <taxon>Pseudomonadati</taxon>
        <taxon>Pseudomonadota</taxon>
        <taxon>Alphaproteobacteria</taxon>
        <taxon>Caulobacterales</taxon>
        <taxon>Caulobacteraceae</taxon>
        <taxon>Asticcacaulis</taxon>
    </lineage>
</organism>
<dbReference type="CDD" id="cd06911">
    <property type="entry name" value="VirB9_CagX_TrbG"/>
    <property type="match status" value="1"/>
</dbReference>
<evidence type="ECO:0000313" key="4">
    <source>
        <dbReference type="Proteomes" id="UP000278756"/>
    </source>
</evidence>
<dbReference type="InterPro" id="IPR038161">
    <property type="entry name" value="VirB9/CagX/TrbG_C_sf"/>
</dbReference>
<geneLocation type="plasmid" evidence="4">
    <name>pasem-1 dna</name>
</geneLocation>
<reference evidence="4" key="2">
    <citation type="journal article" date="2017" name="Plant Physiol. Biochem.">
        <title>Differential oxidative and antioxidative response of duckweed Lemna minor toward plant growth promoting/inhibiting bacteria.</title>
        <authorList>
            <person name="Ishizawa H."/>
            <person name="Kuroda M."/>
            <person name="Morikawa M."/>
            <person name="Ike M."/>
        </authorList>
    </citation>
    <scope>NUCLEOTIDE SEQUENCE [LARGE SCALE GENOMIC DNA]</scope>
    <source>
        <strain evidence="4">M6</strain>
    </source>
</reference>
<keyword evidence="3" id="KW-0614">Plasmid</keyword>
<dbReference type="NCBIfam" id="TIGR02775">
    <property type="entry name" value="TrbG_Ti"/>
    <property type="match status" value="1"/>
</dbReference>
<reference evidence="4" key="1">
    <citation type="journal article" date="2017" name="Biotechnol. Biofuels">
        <title>Evaluation of environmental bacterial communities as a factor affecting the growth of duckweed Lemna minor.</title>
        <authorList>
            <person name="Ishizawa H."/>
            <person name="Kuroda M."/>
            <person name="Morikawa M."/>
            <person name="Ike M."/>
        </authorList>
    </citation>
    <scope>NUCLEOTIDE SEQUENCE [LARGE SCALE GENOMIC DNA]</scope>
    <source>
        <strain evidence="4">M6</strain>
    </source>
</reference>
<proteinExistence type="inferred from homology"/>
<comment type="similarity">
    <text evidence="1">Belongs to the TrbG/VirB9 family.</text>
</comment>
<dbReference type="Gene3D" id="2.60.40.2500">
    <property type="match status" value="1"/>
</dbReference>
<dbReference type="Pfam" id="PF03524">
    <property type="entry name" value="CagX"/>
    <property type="match status" value="1"/>
</dbReference>
<evidence type="ECO:0000256" key="2">
    <source>
        <dbReference type="ARBA" id="ARBA00022729"/>
    </source>
</evidence>
<evidence type="ECO:0000256" key="1">
    <source>
        <dbReference type="ARBA" id="ARBA00006135"/>
    </source>
</evidence>
<dbReference type="AlphaFoldDB" id="A0A3G9GDB0"/>
<keyword evidence="2" id="KW-0732">Signal</keyword>
<sequence>MRKANEAARVEPASDSFANAVQVYPYTPGALYRVYTSVGKVTDIALQPGEQLTGSGPIAAGDTVRWIIGSTESGTGTERQVHILIKPTANQLSTNLVINTDRRTYHIEVQALPSTYMASVSWRYPLDEMKALEVKAERVREQMPVASGLTPETLNFKYRLEGAKVPWRPVRAFDDGRQVFIELPAAIAATDLPPLFLLGADGKAELVNYRVSHRFIIVDRLFSTAEMRIGEKSRQKAVRIRFTGGPRS</sequence>
<accession>A0A3G9GDB0</accession>
<evidence type="ECO:0000313" key="3">
    <source>
        <dbReference type="EMBL" id="BBF82668.1"/>
    </source>
</evidence>
<dbReference type="EMBL" id="AP018829">
    <property type="protein sequence ID" value="BBF82668.1"/>
    <property type="molecule type" value="Genomic_DNA"/>
</dbReference>
<protein>
    <submittedName>
        <fullName evidence="3">Conjugative transfer protein TrbG</fullName>
    </submittedName>
</protein>
<dbReference type="Proteomes" id="UP000278756">
    <property type="component" value="Plasmid pASEM-1"/>
</dbReference>
<dbReference type="InterPro" id="IPR010258">
    <property type="entry name" value="Conjugal_tfr_TrbG/VirB9/CagX"/>
</dbReference>
<name>A0A3G9GDB0_9CAUL</name>
<dbReference type="InterPro" id="IPR033645">
    <property type="entry name" value="VirB9/CagX/TrbG_C"/>
</dbReference>